<protein>
    <recommendedName>
        <fullName evidence="5">DivIVA domain-containing protein</fullName>
    </recommendedName>
</protein>
<gene>
    <name evidence="3" type="ORF">Val02_54280</name>
</gene>
<evidence type="ECO:0000256" key="1">
    <source>
        <dbReference type="SAM" id="MobiDB-lite"/>
    </source>
</evidence>
<dbReference type="PROSITE" id="PS51257">
    <property type="entry name" value="PROKAR_LIPOPROTEIN"/>
    <property type="match status" value="1"/>
</dbReference>
<keyword evidence="4" id="KW-1185">Reference proteome</keyword>
<feature type="signal peptide" evidence="2">
    <location>
        <begin position="1"/>
        <end position="22"/>
    </location>
</feature>
<proteinExistence type="predicted"/>
<accession>A0A8J3YQ62</accession>
<reference evidence="3" key="1">
    <citation type="submission" date="2021-01" db="EMBL/GenBank/DDBJ databases">
        <title>Whole genome shotgun sequence of Virgisporangium aliadipatigenens NBRC 105644.</title>
        <authorList>
            <person name="Komaki H."/>
            <person name="Tamura T."/>
        </authorList>
    </citation>
    <scope>NUCLEOTIDE SEQUENCE</scope>
    <source>
        <strain evidence="3">NBRC 105644</strain>
    </source>
</reference>
<feature type="compositionally biased region" description="Low complexity" evidence="1">
    <location>
        <begin position="38"/>
        <end position="56"/>
    </location>
</feature>
<comment type="caution">
    <text evidence="3">The sequence shown here is derived from an EMBL/GenBank/DDBJ whole genome shotgun (WGS) entry which is preliminary data.</text>
</comment>
<evidence type="ECO:0000256" key="2">
    <source>
        <dbReference type="SAM" id="SignalP"/>
    </source>
</evidence>
<dbReference type="EMBL" id="BOPF01000021">
    <property type="protein sequence ID" value="GIJ48542.1"/>
    <property type="molecule type" value="Genomic_DNA"/>
</dbReference>
<feature type="chain" id="PRO_5038876291" description="DivIVA domain-containing protein" evidence="2">
    <location>
        <begin position="23"/>
        <end position="146"/>
    </location>
</feature>
<evidence type="ECO:0000313" key="3">
    <source>
        <dbReference type="EMBL" id="GIJ48542.1"/>
    </source>
</evidence>
<name>A0A8J3YQ62_9ACTN</name>
<keyword evidence="2" id="KW-0732">Signal</keyword>
<feature type="region of interest" description="Disordered" evidence="1">
    <location>
        <begin position="32"/>
        <end position="56"/>
    </location>
</feature>
<evidence type="ECO:0000313" key="4">
    <source>
        <dbReference type="Proteomes" id="UP000619260"/>
    </source>
</evidence>
<evidence type="ECO:0008006" key="5">
    <source>
        <dbReference type="Google" id="ProtNLM"/>
    </source>
</evidence>
<dbReference type="AlphaFoldDB" id="A0A8J3YQ62"/>
<dbReference type="RefSeq" id="WP_203902023.1">
    <property type="nucleotide sequence ID" value="NZ_BOPF01000021.1"/>
</dbReference>
<dbReference type="Proteomes" id="UP000619260">
    <property type="component" value="Unassembled WGS sequence"/>
</dbReference>
<organism evidence="3 4">
    <name type="scientific">Virgisporangium aliadipatigenens</name>
    <dbReference type="NCBI Taxonomy" id="741659"/>
    <lineage>
        <taxon>Bacteria</taxon>
        <taxon>Bacillati</taxon>
        <taxon>Actinomycetota</taxon>
        <taxon>Actinomycetes</taxon>
        <taxon>Micromonosporales</taxon>
        <taxon>Micromonosporaceae</taxon>
        <taxon>Virgisporangium</taxon>
    </lineage>
</organism>
<sequence>MRNTWLWRTFGVALLGAAVAFAGLASCRSSPDRPPAATPSAVPQAASPALSSVPSAAERERAYADLVDRVTNVAFAPDSPAYDVRNVDAFLDEVVAALHAGRPVPAERIKAAAAGFRPAASGVKGYSRAEVDAFIGELTDRMAQLP</sequence>